<comment type="similarity">
    <text evidence="2 7">Belongs to the VPS41 family.</text>
</comment>
<sequence length="867" mass="99945">MAEKEETKLSENSAEDDDVRRDEDESETESEESEEEVEPKLKYERIGNDLLNILTKDAASCIAVHEKFLALGTHWGMIHILDHCGNNIVSKELPAHQTTVNQMSIDENGDFLASCSDDGRVVINGLYTNDNNQVLNFDRPVKAVSMDPHFFKHGSGKHFVTGDDKLVLNEKGFLGRNKTVVLHQGEGAIRNIQWRGSFIAWANDQGVKIYDMSSKRRITFIARDNPKLRPELYRCNLCWKDTTTLLIGWGDSVKVCVIKERLSHDARDLPNRYVEIVSMFTTDFFISGIAPYGSSQLICLSFDIEEGAQGEAGKYAASRPHLRIIEPHMDYYDELSNDALSIRGFQEYRCNDYHLECVVSDNIYFIVSPKDIVAAKPRDEDDHITWLLDNEMFEEAMVTATAHSKDLKKHNFQDIGKAYLAYLLEEQSYSEAAQLCSRILGKSKDLWEEEVYKFAQIRQLKSLAPYVPREEPRLDPAIYEMILNEFLQTDEQGFQRLIKEWPSSLYNIQTIVNAVLDRLGRDNNNAVLLHSLAALYTADKRYDKALAMYLRLKHKDVFELIHKHNLFDSISDKIVRLMDFDADRAVTLLLDNLQRIPIEKVVHQLEDHPKMLHIYLDRLFRRDPHSGQDFHELQVKLYAEYDRTKLLSFLRSSNYYPLQKAMEVCTQRKFIPEMVFLLGRMGNTKQALKLITNELRDVDRAIDFCKEHHDKELWEDLISYSIDKPAFITGLLNNIGTHVDPIILIQKIEQGMEIPGLRDSLVKILQDYNLQISLREGCKKILVADCFGLLDKLVKTQRKGISVEEDQVCQACHEKLIVNDLRYASNIITFFCRHSFHEDCLPVHAMETCSICVAQKRGPGRYSMLRK</sequence>
<dbReference type="InterPro" id="IPR001841">
    <property type="entry name" value="Znf_RING"/>
</dbReference>
<dbReference type="GO" id="GO:0030136">
    <property type="term" value="C:clathrin-coated vesicle"/>
    <property type="evidence" value="ECO:0007669"/>
    <property type="project" value="UniProtKB-SubCell"/>
</dbReference>
<dbReference type="InterPro" id="IPR015943">
    <property type="entry name" value="WD40/YVTN_repeat-like_dom_sf"/>
</dbReference>
<dbReference type="PANTHER" id="PTHR12616">
    <property type="entry name" value="VACUOLAR PROTEIN SORTING VPS41"/>
    <property type="match status" value="1"/>
</dbReference>
<protein>
    <recommendedName>
        <fullName evidence="7">Vacuolar protein sorting-associated protein 41 homolog</fullName>
    </recommendedName>
</protein>
<comment type="caution">
    <text evidence="9">The sequence shown here is derived from an EMBL/GenBank/DDBJ whole genome shotgun (WGS) entry which is preliminary data.</text>
</comment>
<dbReference type="EMBL" id="CAIIXF020000007">
    <property type="protein sequence ID" value="CAH1788445.1"/>
    <property type="molecule type" value="Genomic_DNA"/>
</dbReference>
<comment type="subcellular location">
    <subcellularLocation>
        <location evidence="7">Endosome membrane</location>
        <topology evidence="7">Peripheral membrane protein</topology>
    </subcellularLocation>
    <subcellularLocation>
        <location evidence="7">Late endosome membrane</location>
        <topology evidence="7">Peripheral membrane protein</topology>
    </subcellularLocation>
    <subcellularLocation>
        <location evidence="7">Early endosome membrane</location>
        <topology evidence="7">Peripheral membrane protein</topology>
    </subcellularLocation>
    <subcellularLocation>
        <location evidence="7">Lysosome membrane</location>
        <topology evidence="7">Peripheral membrane protein</topology>
    </subcellularLocation>
    <subcellularLocation>
        <location evidence="7">Golgi apparatus</location>
        <location evidence="7">trans-Golgi network</location>
    </subcellularLocation>
    <subcellularLocation>
        <location evidence="7">Cytoplasmic vesicle</location>
        <location evidence="7">Clathrin-coated vesicle</location>
    </subcellularLocation>
    <subcellularLocation>
        <location evidence="1">Late endosome</location>
    </subcellularLocation>
</comment>
<keyword evidence="6 7" id="KW-0653">Protein transport</keyword>
<keyword evidence="7" id="KW-0967">Endosome</keyword>
<evidence type="ECO:0000256" key="2">
    <source>
        <dbReference type="ARBA" id="ARBA00009582"/>
    </source>
</evidence>
<dbReference type="PROSITE" id="PS50089">
    <property type="entry name" value="ZF_RING_2"/>
    <property type="match status" value="1"/>
</dbReference>
<keyword evidence="3 7" id="KW-0813">Transport</keyword>
<name>A0A8J1UKA6_OWEFU</name>
<evidence type="ECO:0000256" key="3">
    <source>
        <dbReference type="ARBA" id="ARBA00022448"/>
    </source>
</evidence>
<dbReference type="GO" id="GO:0009267">
    <property type="term" value="P:cellular response to starvation"/>
    <property type="evidence" value="ECO:0007669"/>
    <property type="project" value="TreeGrafter"/>
</dbReference>
<dbReference type="Gene3D" id="1.25.40.10">
    <property type="entry name" value="Tetratricopeptide repeat domain"/>
    <property type="match status" value="1"/>
</dbReference>
<comment type="function">
    <text evidence="7">Plays a role in vesicle-mediated protein trafficking to lysosomal compartments including the endocytic membrane transport pathways.</text>
</comment>
<keyword evidence="4" id="KW-0863">Zinc-finger</keyword>
<dbReference type="Pfam" id="PF23411">
    <property type="entry name" value="Beta-prop_Vps41"/>
    <property type="match status" value="1"/>
</dbReference>
<dbReference type="InterPro" id="IPR057780">
    <property type="entry name" value="Beta-prop_Vps41"/>
</dbReference>
<proteinExistence type="inferred from homology"/>
<keyword evidence="10" id="KW-1185">Reference proteome</keyword>
<gene>
    <name evidence="9" type="ORF">OFUS_LOCUS13978</name>
</gene>
<dbReference type="InterPro" id="IPR045111">
    <property type="entry name" value="Vps41/Vps8"/>
</dbReference>
<keyword evidence="7" id="KW-0458">Lysosome</keyword>
<evidence type="ECO:0000256" key="4">
    <source>
        <dbReference type="ARBA" id="ARBA00022771"/>
    </source>
</evidence>
<dbReference type="GO" id="GO:0016236">
    <property type="term" value="P:macroautophagy"/>
    <property type="evidence" value="ECO:0007669"/>
    <property type="project" value="TreeGrafter"/>
</dbReference>
<evidence type="ECO:0000256" key="7">
    <source>
        <dbReference type="PIRNR" id="PIRNR028921"/>
    </source>
</evidence>
<dbReference type="InterPro" id="IPR036322">
    <property type="entry name" value="WD40_repeat_dom_sf"/>
</dbReference>
<dbReference type="InterPro" id="IPR000547">
    <property type="entry name" value="Clathrin_H-chain/VPS_repeat"/>
</dbReference>
<evidence type="ECO:0000256" key="8">
    <source>
        <dbReference type="SAM" id="MobiDB-lite"/>
    </source>
</evidence>
<keyword evidence="7" id="KW-0333">Golgi apparatus</keyword>
<dbReference type="GO" id="GO:0005765">
    <property type="term" value="C:lysosomal membrane"/>
    <property type="evidence" value="ECO:0007669"/>
    <property type="project" value="UniProtKB-SubCell"/>
</dbReference>
<dbReference type="FunFam" id="1.25.40.10:FF:001057">
    <property type="entry name" value="Vacuolar protein sorting-associated protein 41 homolog"/>
    <property type="match status" value="1"/>
</dbReference>
<dbReference type="GO" id="GO:0031901">
    <property type="term" value="C:early endosome membrane"/>
    <property type="evidence" value="ECO:0007669"/>
    <property type="project" value="UniProtKB-SubCell"/>
</dbReference>
<dbReference type="CDD" id="cd16690">
    <property type="entry name" value="RING-H2_Vps41"/>
    <property type="match status" value="1"/>
</dbReference>
<dbReference type="GO" id="GO:0034058">
    <property type="term" value="P:endosomal vesicle fusion"/>
    <property type="evidence" value="ECO:0007669"/>
    <property type="project" value="UniProtKB-UniRule"/>
</dbReference>
<dbReference type="PIRSF" id="PIRSF028921">
    <property type="entry name" value="VPS41"/>
    <property type="match status" value="1"/>
</dbReference>
<keyword evidence="4" id="KW-0479">Metal-binding</keyword>
<dbReference type="PROSITE" id="PS50236">
    <property type="entry name" value="CHCR"/>
    <property type="match status" value="1"/>
</dbReference>
<dbReference type="GO" id="GO:0030897">
    <property type="term" value="C:HOPS complex"/>
    <property type="evidence" value="ECO:0007669"/>
    <property type="project" value="UniProtKB-UniRule"/>
</dbReference>
<dbReference type="SMART" id="SM00299">
    <property type="entry name" value="CLH"/>
    <property type="match status" value="1"/>
</dbReference>
<dbReference type="GO" id="GO:0005794">
    <property type="term" value="C:Golgi apparatus"/>
    <property type="evidence" value="ECO:0007669"/>
    <property type="project" value="UniProtKB-SubCell"/>
</dbReference>
<organism evidence="9 10">
    <name type="scientific">Owenia fusiformis</name>
    <name type="common">Polychaete worm</name>
    <dbReference type="NCBI Taxonomy" id="6347"/>
    <lineage>
        <taxon>Eukaryota</taxon>
        <taxon>Metazoa</taxon>
        <taxon>Spiralia</taxon>
        <taxon>Lophotrochozoa</taxon>
        <taxon>Annelida</taxon>
        <taxon>Polychaeta</taxon>
        <taxon>Sedentaria</taxon>
        <taxon>Canalipalpata</taxon>
        <taxon>Sabellida</taxon>
        <taxon>Oweniida</taxon>
        <taxon>Oweniidae</taxon>
        <taxon>Owenia</taxon>
    </lineage>
</organism>
<feature type="compositionally biased region" description="Acidic residues" evidence="8">
    <location>
        <begin position="24"/>
        <end position="37"/>
    </location>
</feature>
<dbReference type="AlphaFoldDB" id="A0A8J1UKA6"/>
<dbReference type="InterPro" id="IPR011990">
    <property type="entry name" value="TPR-like_helical_dom_sf"/>
</dbReference>
<evidence type="ECO:0000256" key="6">
    <source>
        <dbReference type="ARBA" id="ARBA00022927"/>
    </source>
</evidence>
<keyword evidence="7" id="KW-0968">Cytoplasmic vesicle</keyword>
<dbReference type="PANTHER" id="PTHR12616:SF1">
    <property type="entry name" value="VACUOLAR PROTEIN SORTING-ASSOCIATED PROTEIN 41 HOMOLOG"/>
    <property type="match status" value="1"/>
</dbReference>
<dbReference type="FunFam" id="2.130.10.10:FF:000932">
    <property type="entry name" value="Related to Vacuolar assembly protein VPS41"/>
    <property type="match status" value="1"/>
</dbReference>
<dbReference type="InterPro" id="IPR016902">
    <property type="entry name" value="Vps41"/>
</dbReference>
<evidence type="ECO:0000256" key="5">
    <source>
        <dbReference type="ARBA" id="ARBA00022833"/>
    </source>
</evidence>
<reference evidence="9" key="1">
    <citation type="submission" date="2022-03" db="EMBL/GenBank/DDBJ databases">
        <authorList>
            <person name="Martin C."/>
        </authorList>
    </citation>
    <scope>NUCLEOTIDE SEQUENCE</scope>
</reference>
<feature type="region of interest" description="Disordered" evidence="8">
    <location>
        <begin position="1"/>
        <end position="41"/>
    </location>
</feature>
<accession>A0A8J1UKA6</accession>
<dbReference type="OrthoDB" id="244107at2759"/>
<dbReference type="Proteomes" id="UP000749559">
    <property type="component" value="Unassembled WGS sequence"/>
</dbReference>
<evidence type="ECO:0000313" key="9">
    <source>
        <dbReference type="EMBL" id="CAH1788445.1"/>
    </source>
</evidence>
<evidence type="ECO:0000313" key="10">
    <source>
        <dbReference type="Proteomes" id="UP000749559"/>
    </source>
</evidence>
<evidence type="ECO:0000256" key="1">
    <source>
        <dbReference type="ARBA" id="ARBA00004603"/>
    </source>
</evidence>
<dbReference type="SUPFAM" id="SSF50978">
    <property type="entry name" value="WD40 repeat-like"/>
    <property type="match status" value="1"/>
</dbReference>
<dbReference type="Pfam" id="PF23556">
    <property type="entry name" value="TPR_Vps41"/>
    <property type="match status" value="1"/>
</dbReference>
<keyword evidence="5" id="KW-0862">Zinc</keyword>
<dbReference type="GO" id="GO:0031902">
    <property type="term" value="C:late endosome membrane"/>
    <property type="evidence" value="ECO:0007669"/>
    <property type="project" value="UniProtKB-SubCell"/>
</dbReference>
<dbReference type="GO" id="GO:0008270">
    <property type="term" value="F:zinc ion binding"/>
    <property type="evidence" value="ECO:0007669"/>
    <property type="project" value="UniProtKB-KW"/>
</dbReference>
<dbReference type="Gene3D" id="2.130.10.10">
    <property type="entry name" value="YVTN repeat-like/Quinoprotein amine dehydrogenase"/>
    <property type="match status" value="1"/>
</dbReference>
<dbReference type="GO" id="GO:0006623">
    <property type="term" value="P:protein targeting to vacuole"/>
    <property type="evidence" value="ECO:0007669"/>
    <property type="project" value="InterPro"/>
</dbReference>